<protein>
    <recommendedName>
        <fullName evidence="8">alanine transaminase</fullName>
        <ecNumber evidence="8">2.6.1.2</ecNumber>
    </recommendedName>
</protein>
<evidence type="ECO:0000313" key="12">
    <source>
        <dbReference type="Proteomes" id="UP001591681"/>
    </source>
</evidence>
<sequence length="482" mass="53087">MQPIGMSLLREVSPRLWSIRSSEQVALAKRAAQITAELQQGVKKPYKDVIDVSWGDAHRGGLKPLTFVRQVIASCLYPSLLNSESLPIDVQQKAQNLLGCCEGGSVGAYTSTCGIPKIVRSVSEFISRRDGGVESLPENIFITSGSQRSLMMVLKLFVQTERSARTGVLVPVPSYPYFNMALSMLGGVMVPYYLDEEHGWDVKVDELRRALHAARGHCNPMALYITNPGNPTGHVQNRKSIEDVIQFAAEENLFLLADEVYQDSVHDPESDFISYKKVLFEMGPPYSNSVELASFNSISKGYFGECGVRGGYVEFVNLDPTVMECAYTLFSTDTCASVLGQITLDILAHPPQPGDPSYPIFSEEIRAMKDTMISNVHRVQEVIGSLPGMSCQPIKGAIFAFPQLHLPPSAVQQAEKAGVNPDVWYSSCLLDEAGLCVGPGCEHGQREGTHHIRLCIATTQENLEEVLTRLSAFHLSFKSRFF</sequence>
<comment type="catalytic activity">
    <reaction evidence="9">
        <text>L-alanine + 2-oxoglutarate = pyruvate + L-glutamate</text>
        <dbReference type="Rhea" id="RHEA:19453"/>
        <dbReference type="ChEBI" id="CHEBI:15361"/>
        <dbReference type="ChEBI" id="CHEBI:16810"/>
        <dbReference type="ChEBI" id="CHEBI:29985"/>
        <dbReference type="ChEBI" id="CHEBI:57972"/>
        <dbReference type="EC" id="2.6.1.2"/>
    </reaction>
</comment>
<comment type="similarity">
    <text evidence="7">Belongs to the class-I pyridoxal-phosphate-dependent aminotransferase family. Alanine aminotransferase subfamily.</text>
</comment>
<feature type="domain" description="Aminotransferase class I/classII large" evidence="10">
    <location>
        <begin position="86"/>
        <end position="470"/>
    </location>
</feature>
<evidence type="ECO:0000256" key="2">
    <source>
        <dbReference type="ARBA" id="ARBA00011738"/>
    </source>
</evidence>
<dbReference type="InterPro" id="IPR015421">
    <property type="entry name" value="PyrdxlP-dep_Trfase_major"/>
</dbReference>
<keyword evidence="4" id="KW-0808">Transferase</keyword>
<dbReference type="Gene3D" id="1.10.287.1970">
    <property type="match status" value="1"/>
</dbReference>
<evidence type="ECO:0000256" key="9">
    <source>
        <dbReference type="ARBA" id="ARBA00047412"/>
    </source>
</evidence>
<dbReference type="PANTHER" id="PTHR11751:SF469">
    <property type="entry name" value="ALANINE TRANSAMINASE"/>
    <property type="match status" value="1"/>
</dbReference>
<evidence type="ECO:0000256" key="1">
    <source>
        <dbReference type="ARBA" id="ARBA00001933"/>
    </source>
</evidence>
<reference evidence="11 12" key="1">
    <citation type="submission" date="2024-09" db="EMBL/GenBank/DDBJ databases">
        <title>A chromosome-level genome assembly of Gray's grenadier anchovy, Coilia grayii.</title>
        <authorList>
            <person name="Fu Z."/>
        </authorList>
    </citation>
    <scope>NUCLEOTIDE SEQUENCE [LARGE SCALE GENOMIC DNA]</scope>
    <source>
        <strain evidence="11">G4</strain>
        <tissue evidence="11">Muscle</tissue>
    </source>
</reference>
<dbReference type="GO" id="GO:0004021">
    <property type="term" value="F:L-alanine:2-oxoglutarate aminotransferase activity"/>
    <property type="evidence" value="ECO:0007669"/>
    <property type="project" value="UniProtKB-EC"/>
</dbReference>
<dbReference type="EMBL" id="JBHFQA010000006">
    <property type="protein sequence ID" value="KAL2097255.1"/>
    <property type="molecule type" value="Genomic_DNA"/>
</dbReference>
<dbReference type="SUPFAM" id="SSF53383">
    <property type="entry name" value="PLP-dependent transferases"/>
    <property type="match status" value="1"/>
</dbReference>
<dbReference type="EC" id="2.6.1.2" evidence="8"/>
<dbReference type="PANTHER" id="PTHR11751">
    <property type="entry name" value="ALANINE AMINOTRANSFERASE"/>
    <property type="match status" value="1"/>
</dbReference>
<dbReference type="InterPro" id="IPR004839">
    <property type="entry name" value="Aminotransferase_I/II_large"/>
</dbReference>
<keyword evidence="12" id="KW-1185">Reference proteome</keyword>
<evidence type="ECO:0000313" key="11">
    <source>
        <dbReference type="EMBL" id="KAL2097255.1"/>
    </source>
</evidence>
<organism evidence="11 12">
    <name type="scientific">Coilia grayii</name>
    <name type="common">Gray's grenadier anchovy</name>
    <dbReference type="NCBI Taxonomy" id="363190"/>
    <lineage>
        <taxon>Eukaryota</taxon>
        <taxon>Metazoa</taxon>
        <taxon>Chordata</taxon>
        <taxon>Craniata</taxon>
        <taxon>Vertebrata</taxon>
        <taxon>Euteleostomi</taxon>
        <taxon>Actinopterygii</taxon>
        <taxon>Neopterygii</taxon>
        <taxon>Teleostei</taxon>
        <taxon>Clupei</taxon>
        <taxon>Clupeiformes</taxon>
        <taxon>Clupeoidei</taxon>
        <taxon>Engraulidae</taxon>
        <taxon>Coilinae</taxon>
        <taxon>Coilia</taxon>
    </lineage>
</organism>
<dbReference type="Gene3D" id="3.40.640.10">
    <property type="entry name" value="Type I PLP-dependent aspartate aminotransferase-like (Major domain)"/>
    <property type="match status" value="1"/>
</dbReference>
<dbReference type="Proteomes" id="UP001591681">
    <property type="component" value="Unassembled WGS sequence"/>
</dbReference>
<comment type="caution">
    <text evidence="11">The sequence shown here is derived from an EMBL/GenBank/DDBJ whole genome shotgun (WGS) entry which is preliminary data.</text>
</comment>
<accession>A0ABD1KDH7</accession>
<evidence type="ECO:0000256" key="5">
    <source>
        <dbReference type="ARBA" id="ARBA00022898"/>
    </source>
</evidence>
<evidence type="ECO:0000259" key="10">
    <source>
        <dbReference type="Pfam" id="PF00155"/>
    </source>
</evidence>
<evidence type="ECO:0000256" key="4">
    <source>
        <dbReference type="ARBA" id="ARBA00022679"/>
    </source>
</evidence>
<dbReference type="InterPro" id="IPR015424">
    <property type="entry name" value="PyrdxlP-dep_Trfase"/>
</dbReference>
<dbReference type="Pfam" id="PF00155">
    <property type="entry name" value="Aminotran_1_2"/>
    <property type="match status" value="1"/>
</dbReference>
<evidence type="ECO:0000256" key="7">
    <source>
        <dbReference type="ARBA" id="ARBA00025785"/>
    </source>
</evidence>
<keyword evidence="3" id="KW-0032">Aminotransferase</keyword>
<name>A0ABD1KDH7_9TELE</name>
<proteinExistence type="inferred from homology"/>
<dbReference type="AlphaFoldDB" id="A0ABD1KDH7"/>
<dbReference type="Gene3D" id="3.90.1150.10">
    <property type="entry name" value="Aspartate Aminotransferase, domain 1"/>
    <property type="match status" value="1"/>
</dbReference>
<evidence type="ECO:0000256" key="8">
    <source>
        <dbReference type="ARBA" id="ARBA00026106"/>
    </source>
</evidence>
<dbReference type="InterPro" id="IPR045088">
    <property type="entry name" value="ALAT1/2-like"/>
</dbReference>
<comment type="pathway">
    <text evidence="6">Amino-acid degradation; L-alanine degradation via transaminase pathway; pyruvate from L-alanine: step 1/1.</text>
</comment>
<evidence type="ECO:0000256" key="3">
    <source>
        <dbReference type="ARBA" id="ARBA00022576"/>
    </source>
</evidence>
<dbReference type="FunFam" id="3.40.640.10:FF:000129">
    <property type="entry name" value="Alanine aminotransferase 2"/>
    <property type="match status" value="1"/>
</dbReference>
<comment type="cofactor">
    <cofactor evidence="1">
        <name>pyridoxal 5'-phosphate</name>
        <dbReference type="ChEBI" id="CHEBI:597326"/>
    </cofactor>
</comment>
<dbReference type="InterPro" id="IPR015422">
    <property type="entry name" value="PyrdxlP-dep_Trfase_small"/>
</dbReference>
<comment type="subunit">
    <text evidence="2">Homodimer.</text>
</comment>
<gene>
    <name evidence="11" type="ORF">ACEWY4_006462</name>
</gene>
<evidence type="ECO:0000256" key="6">
    <source>
        <dbReference type="ARBA" id="ARBA00025708"/>
    </source>
</evidence>
<dbReference type="CDD" id="cd00609">
    <property type="entry name" value="AAT_like"/>
    <property type="match status" value="1"/>
</dbReference>
<keyword evidence="5" id="KW-0663">Pyridoxal phosphate</keyword>